<feature type="transmembrane region" description="Helical" evidence="1">
    <location>
        <begin position="198"/>
        <end position="219"/>
    </location>
</feature>
<dbReference type="OrthoDB" id="107798at2157"/>
<feature type="transmembrane region" description="Helical" evidence="1">
    <location>
        <begin position="163"/>
        <end position="186"/>
    </location>
</feature>
<feature type="transmembrane region" description="Helical" evidence="1">
    <location>
        <begin position="59"/>
        <end position="78"/>
    </location>
</feature>
<keyword evidence="1" id="KW-0812">Transmembrane</keyword>
<dbReference type="STRING" id="1457250.GCA_000755225_00128"/>
<dbReference type="KEGG" id="hsn:DV733_06785"/>
<dbReference type="NCBIfam" id="NF041333">
    <property type="entry name" value="CruF_Halo"/>
    <property type="match status" value="1"/>
</dbReference>
<dbReference type="Proteomes" id="UP000296706">
    <property type="component" value="Chromosome"/>
</dbReference>
<keyword evidence="1" id="KW-1133">Transmembrane helix</keyword>
<proteinExistence type="predicted"/>
<dbReference type="EMBL" id="CP031310">
    <property type="protein sequence ID" value="QCC50967.1"/>
    <property type="molecule type" value="Genomic_DNA"/>
</dbReference>
<name>A0A4D6HE08_9EURY</name>
<accession>A0A4D6HE08</accession>
<sequence length="296" mass="32101">MPDSPLPPLGDGRQAIEAWLDQLVTENRFTIAVVFPLVGAVSLYASARGWLPDPLAFNPWFILAGVLVMRLPLVAGLAPLFDRRAALAIGLLTIYAFGIELLGVTTGWPYGAFEYGIDLGPMLLDKVPIGLPVFFFPLVLNSYLLGLLLLGDRARSAAIRLPAVIALVLAMDLVLDPAAVSLGFWIYDAGGWYYGVPWSNYAGWVLSATISVGLFDIAFDGKRLLSRLRSCRFMLDDLVSFVILWGAINAAFGNWIPLLIAVGFGAGLLATDRFDFDVRETIPGAAWLRARAGGDR</sequence>
<gene>
    <name evidence="2" type="ORF">DV733_06785</name>
</gene>
<feature type="transmembrane region" description="Helical" evidence="1">
    <location>
        <begin position="129"/>
        <end position="151"/>
    </location>
</feature>
<keyword evidence="1" id="KW-0472">Membrane</keyword>
<feature type="transmembrane region" description="Helical" evidence="1">
    <location>
        <begin position="29"/>
        <end position="47"/>
    </location>
</feature>
<dbReference type="Pfam" id="PF04240">
    <property type="entry name" value="Caroten_synth"/>
    <property type="match status" value="1"/>
</dbReference>
<dbReference type="InterPro" id="IPR053540">
    <property type="entry name" value="BABR_hydratase"/>
</dbReference>
<organism evidence="2 3">
    <name type="scientific">Halapricum salinum</name>
    <dbReference type="NCBI Taxonomy" id="1457250"/>
    <lineage>
        <taxon>Archaea</taxon>
        <taxon>Methanobacteriati</taxon>
        <taxon>Methanobacteriota</taxon>
        <taxon>Stenosarchaea group</taxon>
        <taxon>Halobacteria</taxon>
        <taxon>Halobacteriales</taxon>
        <taxon>Haloarculaceae</taxon>
        <taxon>Halapricum</taxon>
    </lineage>
</organism>
<protein>
    <submittedName>
        <fullName evidence="2">Carotenoid biosynthesis protein</fullName>
    </submittedName>
</protein>
<reference evidence="2 3" key="1">
    <citation type="journal article" date="2019" name="Nat. Commun.">
        <title>A new type of DNA phosphorothioation-based antiviral system in archaea.</title>
        <authorList>
            <person name="Xiong L."/>
            <person name="Liu S."/>
            <person name="Chen S."/>
            <person name="Xiao Y."/>
            <person name="Zhu B."/>
            <person name="Gao Y."/>
            <person name="Zhang Y."/>
            <person name="Chen B."/>
            <person name="Luo J."/>
            <person name="Deng Z."/>
            <person name="Chen X."/>
            <person name="Wang L."/>
            <person name="Chen S."/>
        </authorList>
    </citation>
    <scope>NUCLEOTIDE SEQUENCE [LARGE SCALE GENOMIC DNA]</scope>
    <source>
        <strain evidence="2 3">CBA1105</strain>
    </source>
</reference>
<dbReference type="PANTHER" id="PTHR39419:SF1">
    <property type="entry name" value="SLL0814 PROTEIN"/>
    <property type="match status" value="1"/>
</dbReference>
<keyword evidence="3" id="KW-1185">Reference proteome</keyword>
<dbReference type="PANTHER" id="PTHR39419">
    <property type="entry name" value="SLL0814 PROTEIN"/>
    <property type="match status" value="1"/>
</dbReference>
<evidence type="ECO:0000256" key="1">
    <source>
        <dbReference type="SAM" id="Phobius"/>
    </source>
</evidence>
<evidence type="ECO:0000313" key="2">
    <source>
        <dbReference type="EMBL" id="QCC50967.1"/>
    </source>
</evidence>
<evidence type="ECO:0000313" key="3">
    <source>
        <dbReference type="Proteomes" id="UP000296706"/>
    </source>
</evidence>
<dbReference type="InterPro" id="IPR007354">
    <property type="entry name" value="CruF-like"/>
</dbReference>
<dbReference type="InterPro" id="IPR017823">
    <property type="entry name" value="CruF"/>
</dbReference>
<feature type="transmembrane region" description="Helical" evidence="1">
    <location>
        <begin position="85"/>
        <end position="109"/>
    </location>
</feature>
<dbReference type="RefSeq" id="WP_049995481.1">
    <property type="nucleotide sequence ID" value="NZ_CP031310.1"/>
</dbReference>
<dbReference type="GeneID" id="39847555"/>
<dbReference type="AlphaFoldDB" id="A0A4D6HE08"/>
<dbReference type="NCBIfam" id="TIGR03460">
    <property type="entry name" value="crt_membr_arch"/>
    <property type="match status" value="1"/>
</dbReference>